<comment type="caution">
    <text evidence="1">The sequence shown here is derived from an EMBL/GenBank/DDBJ whole genome shotgun (WGS) entry which is preliminary data.</text>
</comment>
<sequence>MSPNFQETPENLPVPDRPNRDHIFLFQEAASETTASTQNPLFSMRAMASRTSLESSSPFTAPLLRPRSSSRWNFSFFWCWTVHIGRISTKNSWHGIWTQLLPSSLAPNISSIN</sequence>
<name>A0AAE1LH86_9NEOP</name>
<reference evidence="1" key="2">
    <citation type="journal article" date="2023" name="BMC Genomics">
        <title>Pest status, molecular evolution, and epigenetic factors derived from the genome assembly of Frankliniella fusca, a thysanopteran phytovirus vector.</title>
        <authorList>
            <person name="Catto M.A."/>
            <person name="Labadie P.E."/>
            <person name="Jacobson A.L."/>
            <person name="Kennedy G.G."/>
            <person name="Srinivasan R."/>
            <person name="Hunt B.G."/>
        </authorList>
    </citation>
    <scope>NUCLEOTIDE SEQUENCE</scope>
    <source>
        <strain evidence="1">PL_HMW_Pooled</strain>
    </source>
</reference>
<proteinExistence type="predicted"/>
<protein>
    <submittedName>
        <fullName evidence="1">104 kDa microneme/rhoptry antigen</fullName>
    </submittedName>
</protein>
<keyword evidence="2" id="KW-1185">Reference proteome</keyword>
<reference evidence="1" key="1">
    <citation type="submission" date="2021-07" db="EMBL/GenBank/DDBJ databases">
        <authorList>
            <person name="Catto M.A."/>
            <person name="Jacobson A."/>
            <person name="Kennedy G."/>
            <person name="Labadie P."/>
            <person name="Hunt B.G."/>
            <person name="Srinivasan R."/>
        </authorList>
    </citation>
    <scope>NUCLEOTIDE SEQUENCE</scope>
    <source>
        <strain evidence="1">PL_HMW_Pooled</strain>
        <tissue evidence="1">Head</tissue>
    </source>
</reference>
<gene>
    <name evidence="1" type="ORF">KUF71_007865</name>
</gene>
<organism evidence="1 2">
    <name type="scientific">Frankliniella fusca</name>
    <dbReference type="NCBI Taxonomy" id="407009"/>
    <lineage>
        <taxon>Eukaryota</taxon>
        <taxon>Metazoa</taxon>
        <taxon>Ecdysozoa</taxon>
        <taxon>Arthropoda</taxon>
        <taxon>Hexapoda</taxon>
        <taxon>Insecta</taxon>
        <taxon>Pterygota</taxon>
        <taxon>Neoptera</taxon>
        <taxon>Paraneoptera</taxon>
        <taxon>Thysanoptera</taxon>
        <taxon>Terebrantia</taxon>
        <taxon>Thripoidea</taxon>
        <taxon>Thripidae</taxon>
        <taxon>Frankliniella</taxon>
    </lineage>
</organism>
<dbReference type="AlphaFoldDB" id="A0AAE1LH86"/>
<dbReference type="EMBL" id="JAHWGI010000960">
    <property type="protein sequence ID" value="KAK3918619.1"/>
    <property type="molecule type" value="Genomic_DNA"/>
</dbReference>
<dbReference type="Proteomes" id="UP001219518">
    <property type="component" value="Unassembled WGS sequence"/>
</dbReference>
<evidence type="ECO:0000313" key="1">
    <source>
        <dbReference type="EMBL" id="KAK3918619.1"/>
    </source>
</evidence>
<evidence type="ECO:0000313" key="2">
    <source>
        <dbReference type="Proteomes" id="UP001219518"/>
    </source>
</evidence>
<accession>A0AAE1LH86</accession>